<proteinExistence type="inferred from homology"/>
<dbReference type="Gene3D" id="3.40.50.720">
    <property type="entry name" value="NAD(P)-binding Rossmann-like Domain"/>
    <property type="match status" value="1"/>
</dbReference>
<evidence type="ECO:0000313" key="5">
    <source>
        <dbReference type="Proteomes" id="UP001519273"/>
    </source>
</evidence>
<feature type="domain" description="DUF1731" evidence="3">
    <location>
        <begin position="250"/>
        <end position="296"/>
    </location>
</feature>
<protein>
    <submittedName>
        <fullName evidence="4">Uncharacterized protein (TIGR01777 family)</fullName>
    </submittedName>
</protein>
<accession>A0ABS4H4I4</accession>
<dbReference type="InterPro" id="IPR013549">
    <property type="entry name" value="DUF1731"/>
</dbReference>
<evidence type="ECO:0000256" key="1">
    <source>
        <dbReference type="ARBA" id="ARBA00009353"/>
    </source>
</evidence>
<dbReference type="CDD" id="cd05242">
    <property type="entry name" value="SDR_a8"/>
    <property type="match status" value="1"/>
</dbReference>
<dbReference type="InterPro" id="IPR001509">
    <property type="entry name" value="Epimerase_deHydtase"/>
</dbReference>
<dbReference type="NCBIfam" id="TIGR01777">
    <property type="entry name" value="yfcH"/>
    <property type="match status" value="1"/>
</dbReference>
<name>A0ABS4H4I4_9BACL</name>
<evidence type="ECO:0000313" key="4">
    <source>
        <dbReference type="EMBL" id="MBP1937440.1"/>
    </source>
</evidence>
<feature type="domain" description="NAD-dependent epimerase/dehydratase" evidence="2">
    <location>
        <begin position="3"/>
        <end position="215"/>
    </location>
</feature>
<dbReference type="EMBL" id="JAGGKP010000005">
    <property type="protein sequence ID" value="MBP1937440.1"/>
    <property type="molecule type" value="Genomic_DNA"/>
</dbReference>
<dbReference type="Pfam" id="PF08338">
    <property type="entry name" value="DUF1731"/>
    <property type="match status" value="1"/>
</dbReference>
<dbReference type="PANTHER" id="PTHR11092">
    <property type="entry name" value="SUGAR NUCLEOTIDE EPIMERASE RELATED"/>
    <property type="match status" value="1"/>
</dbReference>
<keyword evidence="5" id="KW-1185">Reference proteome</keyword>
<dbReference type="PANTHER" id="PTHR11092:SF0">
    <property type="entry name" value="EPIMERASE FAMILY PROTEIN SDR39U1"/>
    <property type="match status" value="1"/>
</dbReference>
<dbReference type="InterPro" id="IPR010099">
    <property type="entry name" value="SDR39U1"/>
</dbReference>
<dbReference type="Pfam" id="PF01370">
    <property type="entry name" value="Epimerase"/>
    <property type="match status" value="1"/>
</dbReference>
<dbReference type="SUPFAM" id="SSF51735">
    <property type="entry name" value="NAD(P)-binding Rossmann-fold domains"/>
    <property type="match status" value="1"/>
</dbReference>
<dbReference type="InterPro" id="IPR036291">
    <property type="entry name" value="NAD(P)-bd_dom_sf"/>
</dbReference>
<dbReference type="Proteomes" id="UP001519273">
    <property type="component" value="Unassembled WGS sequence"/>
</dbReference>
<organism evidence="4 5">
    <name type="scientific">Paenibacillus sediminis</name>
    <dbReference type="NCBI Taxonomy" id="664909"/>
    <lineage>
        <taxon>Bacteria</taxon>
        <taxon>Bacillati</taxon>
        <taxon>Bacillota</taxon>
        <taxon>Bacilli</taxon>
        <taxon>Bacillales</taxon>
        <taxon>Paenibacillaceae</taxon>
        <taxon>Paenibacillus</taxon>
    </lineage>
</organism>
<comment type="similarity">
    <text evidence="1">Belongs to the NAD(P)-dependent epimerase/dehydratase family. SDR39U1 subfamily.</text>
</comment>
<dbReference type="RefSeq" id="WP_209849948.1">
    <property type="nucleotide sequence ID" value="NZ_CBCRVE010000005.1"/>
</dbReference>
<evidence type="ECO:0000259" key="2">
    <source>
        <dbReference type="Pfam" id="PF01370"/>
    </source>
</evidence>
<evidence type="ECO:0000259" key="3">
    <source>
        <dbReference type="Pfam" id="PF08338"/>
    </source>
</evidence>
<sequence length="303" mass="34080">MRIAICGGTGFVGKALVEYWLKEGHELMVITRKVTKHNSNIDGITYVTWQRAEKDPHAFEGVEAIVNLAGETINQRWSAKAKERIMQSRLQTVSAVAKLVQSLKHKPKVVVQASAMSIYGTSWTETFDETSSEHIMNFPAEVAKALEDETKRIKDTRVIRLRVSLVLGNEGGAFPLMKLPYLLGVGGRIGSGKQWTSWIHIQDIVRLIDFCLKNEDISGPVNASSPHPVTNDQFGKIVGQVYRRPHWFPIPSFMFKILFGEMSTILLEGQRVVPRVALEHGFKFLYPTLEEALSHLKNEGKLK</sequence>
<gene>
    <name evidence="4" type="ORF">J2Z20_002335</name>
</gene>
<reference evidence="4 5" key="1">
    <citation type="submission" date="2021-03" db="EMBL/GenBank/DDBJ databases">
        <title>Genomic Encyclopedia of Type Strains, Phase IV (KMG-IV): sequencing the most valuable type-strain genomes for metagenomic binning, comparative biology and taxonomic classification.</title>
        <authorList>
            <person name="Goeker M."/>
        </authorList>
    </citation>
    <scope>NUCLEOTIDE SEQUENCE [LARGE SCALE GENOMIC DNA]</scope>
    <source>
        <strain evidence="4 5">DSM 23491</strain>
    </source>
</reference>
<comment type="caution">
    <text evidence="4">The sequence shown here is derived from an EMBL/GenBank/DDBJ whole genome shotgun (WGS) entry which is preliminary data.</text>
</comment>